<keyword evidence="1 2" id="KW-0732">Signal</keyword>
<accession>A0AA86TFR8</accession>
<dbReference type="Pfam" id="PF13505">
    <property type="entry name" value="OMP_b-brl"/>
    <property type="match status" value="1"/>
</dbReference>
<dbReference type="InterPro" id="IPR027385">
    <property type="entry name" value="Beta-barrel_OMP"/>
</dbReference>
<name>A0AA86TFR8_9BACT</name>
<dbReference type="AlphaFoldDB" id="A0AA86TFR8"/>
<dbReference type="Gene3D" id="2.40.160.20">
    <property type="match status" value="1"/>
</dbReference>
<organism evidence="4 5">
    <name type="scientific">Nitrospira tepida</name>
    <dbReference type="NCBI Taxonomy" id="2973512"/>
    <lineage>
        <taxon>Bacteria</taxon>
        <taxon>Pseudomonadati</taxon>
        <taxon>Nitrospirota</taxon>
        <taxon>Nitrospiria</taxon>
        <taxon>Nitrospirales</taxon>
        <taxon>Nitrospiraceae</taxon>
        <taxon>Nitrospira</taxon>
    </lineage>
</organism>
<sequence length="218" mass="24536">MRLSRVALILLVLLGWSLPALLVPSAVQAEEKWKQTYEGVKPGTWYLGVRAGFTPLTQELRRNTDTDVGHLLNFQAMYAVNKWLFLGMMIEWERHSVDQERPSLNLGHLDTVSVLPTLELRPFRVGPISPYANMSFGVNVNGFGEDRGNIGNTTISPSNNFAWRLGWGADYALTEQLALNVEMAYKRNDGHVTIGNVRSDDWNASSFGFLVGVRLFFF</sequence>
<feature type="chain" id="PRO_5041728683" evidence="2">
    <location>
        <begin position="30"/>
        <end position="218"/>
    </location>
</feature>
<dbReference type="InterPro" id="IPR011250">
    <property type="entry name" value="OMP/PagP_B-barrel"/>
</dbReference>
<dbReference type="Proteomes" id="UP001179121">
    <property type="component" value="Chromosome"/>
</dbReference>
<dbReference type="SUPFAM" id="SSF56925">
    <property type="entry name" value="OMPA-like"/>
    <property type="match status" value="1"/>
</dbReference>
<gene>
    <name evidence="4" type="ORF">DNFV4_04451</name>
</gene>
<reference evidence="4" key="1">
    <citation type="submission" date="2022-10" db="EMBL/GenBank/DDBJ databases">
        <authorList>
            <person name="Koch H."/>
        </authorList>
    </citation>
    <scope>NUCLEOTIDE SEQUENCE</scope>
    <source>
        <strain evidence="4">DNF</strain>
    </source>
</reference>
<feature type="signal peptide" evidence="2">
    <location>
        <begin position="1"/>
        <end position="29"/>
    </location>
</feature>
<proteinExistence type="predicted"/>
<keyword evidence="5" id="KW-1185">Reference proteome</keyword>
<evidence type="ECO:0000256" key="1">
    <source>
        <dbReference type="ARBA" id="ARBA00022729"/>
    </source>
</evidence>
<protein>
    <submittedName>
        <fullName evidence="4">OMP_b-brl domain-containing protein</fullName>
    </submittedName>
</protein>
<evidence type="ECO:0000313" key="5">
    <source>
        <dbReference type="Proteomes" id="UP001179121"/>
    </source>
</evidence>
<dbReference type="RefSeq" id="WP_289271430.1">
    <property type="nucleotide sequence ID" value="NZ_OX365700.1"/>
</dbReference>
<dbReference type="KEGG" id="nti:DNFV4_04451"/>
<feature type="domain" description="Outer membrane protein beta-barrel" evidence="3">
    <location>
        <begin position="37"/>
        <end position="213"/>
    </location>
</feature>
<evidence type="ECO:0000256" key="2">
    <source>
        <dbReference type="SAM" id="SignalP"/>
    </source>
</evidence>
<dbReference type="EMBL" id="OX365700">
    <property type="protein sequence ID" value="CAI4034009.1"/>
    <property type="molecule type" value="Genomic_DNA"/>
</dbReference>
<evidence type="ECO:0000313" key="4">
    <source>
        <dbReference type="EMBL" id="CAI4034009.1"/>
    </source>
</evidence>
<evidence type="ECO:0000259" key="3">
    <source>
        <dbReference type="Pfam" id="PF13505"/>
    </source>
</evidence>